<gene>
    <name evidence="1" type="ORF">ACHAWO_007815</name>
</gene>
<sequence>MQNCYHCSDVAWVKHNSNPTSDTLWGKIPRELTLDNSIATVAPANLTPVHSELTSILSTRRFGDVGDALSEVELSIFFGVTSLNFDKRGVVVLVTEATLVSKDGTWEV</sequence>
<accession>A0ABD3QPL1</accession>
<reference evidence="1 2" key="1">
    <citation type="submission" date="2024-10" db="EMBL/GenBank/DDBJ databases">
        <title>Updated reference genomes for cyclostephanoid diatoms.</title>
        <authorList>
            <person name="Roberts W.R."/>
            <person name="Alverson A.J."/>
        </authorList>
    </citation>
    <scope>NUCLEOTIDE SEQUENCE [LARGE SCALE GENOMIC DNA]</scope>
    <source>
        <strain evidence="1 2">AJA010-31</strain>
    </source>
</reference>
<dbReference type="EMBL" id="JALLPJ020000108">
    <property type="protein sequence ID" value="KAL3802175.1"/>
    <property type="molecule type" value="Genomic_DNA"/>
</dbReference>
<comment type="caution">
    <text evidence="1">The sequence shown here is derived from an EMBL/GenBank/DDBJ whole genome shotgun (WGS) entry which is preliminary data.</text>
</comment>
<dbReference type="AlphaFoldDB" id="A0ABD3QPL1"/>
<name>A0ABD3QPL1_9STRA</name>
<keyword evidence="2" id="KW-1185">Reference proteome</keyword>
<organism evidence="1 2">
    <name type="scientific">Cyclotella atomus</name>
    <dbReference type="NCBI Taxonomy" id="382360"/>
    <lineage>
        <taxon>Eukaryota</taxon>
        <taxon>Sar</taxon>
        <taxon>Stramenopiles</taxon>
        <taxon>Ochrophyta</taxon>
        <taxon>Bacillariophyta</taxon>
        <taxon>Coscinodiscophyceae</taxon>
        <taxon>Thalassiosirophycidae</taxon>
        <taxon>Stephanodiscales</taxon>
        <taxon>Stephanodiscaceae</taxon>
        <taxon>Cyclotella</taxon>
    </lineage>
</organism>
<dbReference type="Proteomes" id="UP001530400">
    <property type="component" value="Unassembled WGS sequence"/>
</dbReference>
<protein>
    <submittedName>
        <fullName evidence="1">Uncharacterized protein</fullName>
    </submittedName>
</protein>
<proteinExistence type="predicted"/>
<evidence type="ECO:0000313" key="1">
    <source>
        <dbReference type="EMBL" id="KAL3802175.1"/>
    </source>
</evidence>
<evidence type="ECO:0000313" key="2">
    <source>
        <dbReference type="Proteomes" id="UP001530400"/>
    </source>
</evidence>